<protein>
    <recommendedName>
        <fullName evidence="1">Methyltransferase FkbM domain-containing protein</fullName>
    </recommendedName>
</protein>
<organism evidence="2 3">
    <name type="scientific">Microcystis aeruginosa KW</name>
    <dbReference type="NCBI Taxonomy" id="1960155"/>
    <lineage>
        <taxon>Bacteria</taxon>
        <taxon>Bacillati</taxon>
        <taxon>Cyanobacteriota</taxon>
        <taxon>Cyanophyceae</taxon>
        <taxon>Oscillatoriophycideae</taxon>
        <taxon>Chroococcales</taxon>
        <taxon>Microcystaceae</taxon>
        <taxon>Microcystis</taxon>
    </lineage>
</organism>
<comment type="caution">
    <text evidence="2">The sequence shown here is derived from an EMBL/GenBank/DDBJ whole genome shotgun (WGS) entry which is preliminary data.</text>
</comment>
<gene>
    <name evidence="2" type="ORF">B1L04_22905</name>
</gene>
<evidence type="ECO:0000259" key="1">
    <source>
        <dbReference type="Pfam" id="PF05050"/>
    </source>
</evidence>
<name>A0A1V4BMU9_MICAE</name>
<dbReference type="RefSeq" id="WP_079209489.1">
    <property type="nucleotide sequence ID" value="NZ_MVGR01000005.1"/>
</dbReference>
<dbReference type="InterPro" id="IPR006342">
    <property type="entry name" value="FkbM_mtfrase"/>
</dbReference>
<reference evidence="2 3" key="1">
    <citation type="submission" date="2017-02" db="EMBL/GenBank/DDBJ databases">
        <title>Genome sequence of Microcystis aeruginosa KW.</title>
        <authorList>
            <person name="Oh H.-M."/>
            <person name="Ahn C.-Y."/>
            <person name="Jeong H."/>
            <person name="Srivastava A."/>
            <person name="Lee H.-G."/>
            <person name="Kang S.-R."/>
        </authorList>
    </citation>
    <scope>NUCLEOTIDE SEQUENCE [LARGE SCALE GENOMIC DNA]</scope>
    <source>
        <strain evidence="2 3">KW</strain>
    </source>
</reference>
<feature type="domain" description="Methyltransferase FkbM" evidence="1">
    <location>
        <begin position="229"/>
        <end position="363"/>
    </location>
</feature>
<proteinExistence type="predicted"/>
<dbReference type="Gene3D" id="3.40.50.150">
    <property type="entry name" value="Vaccinia Virus protein VP39"/>
    <property type="match status" value="1"/>
</dbReference>
<accession>A0A1V4BMU9</accession>
<evidence type="ECO:0000313" key="3">
    <source>
        <dbReference type="Proteomes" id="UP000189835"/>
    </source>
</evidence>
<dbReference type="EMBL" id="MVGR01000005">
    <property type="protein sequence ID" value="OPF15364.1"/>
    <property type="molecule type" value="Genomic_DNA"/>
</dbReference>
<dbReference type="PANTHER" id="PTHR34203:SF15">
    <property type="entry name" value="SLL1173 PROTEIN"/>
    <property type="match status" value="1"/>
</dbReference>
<dbReference type="Pfam" id="PF05050">
    <property type="entry name" value="Methyltransf_21"/>
    <property type="match status" value="1"/>
</dbReference>
<dbReference type="SUPFAM" id="SSF53335">
    <property type="entry name" value="S-adenosyl-L-methionine-dependent methyltransferases"/>
    <property type="match status" value="1"/>
</dbReference>
<evidence type="ECO:0000313" key="2">
    <source>
        <dbReference type="EMBL" id="OPF15364.1"/>
    </source>
</evidence>
<dbReference type="NCBIfam" id="TIGR01444">
    <property type="entry name" value="fkbM_fam"/>
    <property type="match status" value="1"/>
</dbReference>
<dbReference type="Proteomes" id="UP000189835">
    <property type="component" value="Unassembled WGS sequence"/>
</dbReference>
<dbReference type="InterPro" id="IPR029063">
    <property type="entry name" value="SAM-dependent_MTases_sf"/>
</dbReference>
<sequence>MVIQRFKAIKDLLLDKLDTTLSRIDDLEKIAGFLSENANSSQSKLDSLEQITSQLVKNNTDSQEKLRLLEQLIAEQTFNDNSSLQTSIYLIELLQKWFPHIQQQYTNLLPQIQREVQQQHYGLFSQIQGKLDWQHNSLLGQIQEEIRQQHSGLISQLQGEIREQYSDIISQIKDDYQHLQADLHQQYNTLLDNSGLRVKAENNRGEDLEPEEKLITFLYSFLPSRKAIDIGANRGDISESLLKAGYQVYAFEPYTPVFEQLCQRLQQNSDFQAYNIAIGSHDTTMDFHICSDQSEEQIFQNPSLYNTLFPHSMPPGLNFTETRQVQVRSLESLHQTGEISHDIGLVKIDTEGYDLEVIQGMGKAQYPVVVAEFWDKNHIFGQSGTLNRLDLLVEGMKKRDYHWYLVIGRSDKPSNYNFNYDIFFYGNYPETVDNSWGNVFFFREYEVFKQALSWCSTFLPMAYLQ</sequence>
<dbReference type="InterPro" id="IPR052514">
    <property type="entry name" value="SAM-dependent_MTase"/>
</dbReference>
<dbReference type="PANTHER" id="PTHR34203">
    <property type="entry name" value="METHYLTRANSFERASE, FKBM FAMILY PROTEIN"/>
    <property type="match status" value="1"/>
</dbReference>
<dbReference type="AlphaFoldDB" id="A0A1V4BMU9"/>